<proteinExistence type="predicted"/>
<dbReference type="EMBL" id="JAHBMH010000033">
    <property type="protein sequence ID" value="KAK1937547.1"/>
    <property type="molecule type" value="Genomic_DNA"/>
</dbReference>
<dbReference type="AlphaFoldDB" id="A0AAD9GFP7"/>
<keyword evidence="1" id="KW-0812">Transmembrane</keyword>
<sequence length="909" mass="101330">MVPARISAFKAFVESVQTVPSLNSQVPQASHGLSKQVQNILKLGSVSEINNISGLKDSFYAFTSAFDKLKGACATKSFDVFTSTPGSTPNNIAEGLYGFLHTGVEGWSESLRKALEKAAENYGKTLKKNDHEKEFNALVFPLKAFFLNLKAEYVLAYSSDSAKWDSLCPKSGSKCCGSSSPPCSCPSNCSPGSSCPKICCEKCPKRLCAKIFLGMLPCLYYALKYLFKQCEKGGAWKGFKFSDKDSSLGRFFIGMGYDLEKLDEKKTGQNILNSLNSHIFNGSTGTFDNIYKEVSENYFKFVSLSSGSTPKSPPSTVRSMLLWLYGLRFQKHFSDLVSHFSALCLPFGNPFNPDAFCYYIHTCCFILPVSFISTVQHSDSHVSTFFSDAQSEILKFSYPEDPFALLETLFLYVRKIYIPLTFFYFQCKNESAHAGWKNCYFGRDCSVFSTSGSSSNPGCGCDGSNTYLCTYSSSNKDVHGQHCDQSASGKCINSGSGSSNSCISSGHNVPKGSKPPSQGSPCKPCPHPLQRFLCDDNTLFQTPQEFLRLDFSQTPPVMLEASQEIFKMGFTKEKLSSTPRVGNSLFPVLKSFCDSGFFPLSRLCEFLLCVTLQPPSSLVELYVFFRRIGEALNSDVFTKEFSNYVDGEPGFYPGRKFAAAVRALYGSESSHWNGNQRNGKHKKDSESPANLYSLVYCNGPKGYSGRTCGPYMYPLLTDAFQIHPTAFTGTYLSWVCYLADDFKKGLKEFKEDFELCSHCKGSSGKCEKIVECPCVSPKLYKYGFIFWRAWVLNCPEHSQHPQGQTGKCTQKSCANFVTQLSLLLGPSAPLSKLIEEIPKFIFHIRFPFFFGFLYVWFFVLSYFCYVILIKLDTFHTGSHLHLPRSFKILPSTLFSDASSKLKDLSYFTL</sequence>
<evidence type="ECO:0000313" key="2">
    <source>
        <dbReference type="EMBL" id="KAK1937547.1"/>
    </source>
</evidence>
<reference evidence="2" key="1">
    <citation type="journal article" date="2014" name="Nucleic Acids Res.">
        <title>The evolutionary dynamics of variant antigen genes in Babesia reveal a history of genomic innovation underlying host-parasite interaction.</title>
        <authorList>
            <person name="Jackson A.P."/>
            <person name="Otto T.D."/>
            <person name="Darby A."/>
            <person name="Ramaprasad A."/>
            <person name="Xia D."/>
            <person name="Echaide I.E."/>
            <person name="Farber M."/>
            <person name="Gahlot S."/>
            <person name="Gamble J."/>
            <person name="Gupta D."/>
            <person name="Gupta Y."/>
            <person name="Jackson L."/>
            <person name="Malandrin L."/>
            <person name="Malas T.B."/>
            <person name="Moussa E."/>
            <person name="Nair M."/>
            <person name="Reid A.J."/>
            <person name="Sanders M."/>
            <person name="Sharma J."/>
            <person name="Tracey A."/>
            <person name="Quail M.A."/>
            <person name="Weir W."/>
            <person name="Wastling J.M."/>
            <person name="Hall N."/>
            <person name="Willadsen P."/>
            <person name="Lingelbach K."/>
            <person name="Shiels B."/>
            <person name="Tait A."/>
            <person name="Berriman M."/>
            <person name="Allred D.R."/>
            <person name="Pain A."/>
        </authorList>
    </citation>
    <scope>NUCLEOTIDE SEQUENCE</scope>
    <source>
        <strain evidence="2">1802A</strain>
    </source>
</reference>
<evidence type="ECO:0000256" key="1">
    <source>
        <dbReference type="SAM" id="Phobius"/>
    </source>
</evidence>
<comment type="caution">
    <text evidence="2">The sequence shown here is derived from an EMBL/GenBank/DDBJ whole genome shotgun (WGS) entry which is preliminary data.</text>
</comment>
<reference evidence="2" key="2">
    <citation type="submission" date="2021-05" db="EMBL/GenBank/DDBJ databases">
        <authorList>
            <person name="Pain A."/>
        </authorList>
    </citation>
    <scope>NUCLEOTIDE SEQUENCE</scope>
    <source>
        <strain evidence="2">1802A</strain>
    </source>
</reference>
<feature type="transmembrane region" description="Helical" evidence="1">
    <location>
        <begin position="846"/>
        <end position="868"/>
    </location>
</feature>
<organism evidence="2 3">
    <name type="scientific">Babesia divergens</name>
    <dbReference type="NCBI Taxonomy" id="32595"/>
    <lineage>
        <taxon>Eukaryota</taxon>
        <taxon>Sar</taxon>
        <taxon>Alveolata</taxon>
        <taxon>Apicomplexa</taxon>
        <taxon>Aconoidasida</taxon>
        <taxon>Piroplasmida</taxon>
        <taxon>Babesiidae</taxon>
        <taxon>Babesia</taxon>
    </lineage>
</organism>
<evidence type="ECO:0000313" key="3">
    <source>
        <dbReference type="Proteomes" id="UP001195914"/>
    </source>
</evidence>
<gene>
    <name evidence="2" type="ORF">X943_002792</name>
</gene>
<keyword evidence="3" id="KW-1185">Reference proteome</keyword>
<name>A0AAD9GFP7_BABDI</name>
<accession>A0AAD9GFP7</accession>
<dbReference type="Proteomes" id="UP001195914">
    <property type="component" value="Unassembled WGS sequence"/>
</dbReference>
<keyword evidence="1" id="KW-0472">Membrane</keyword>
<protein>
    <submittedName>
        <fullName evidence="2">Variant erythrocyte surface antigen-1 family protein</fullName>
    </submittedName>
</protein>
<keyword evidence="1" id="KW-1133">Transmembrane helix</keyword>